<name>A0A5S9F4V8_UABAM</name>
<dbReference type="RefSeq" id="WP_151969770.1">
    <property type="nucleotide sequence ID" value="NZ_AP019860.1"/>
</dbReference>
<keyword evidence="3 12" id="KW-0418">Kinase</keyword>
<feature type="coiled-coil region" evidence="10">
    <location>
        <begin position="209"/>
        <end position="308"/>
    </location>
</feature>
<keyword evidence="10" id="KW-0175">Coiled coil</keyword>
<feature type="domain" description="Protein kinase" evidence="11">
    <location>
        <begin position="326"/>
        <end position="586"/>
    </location>
</feature>
<dbReference type="GO" id="GO:0004674">
    <property type="term" value="F:protein serine/threonine kinase activity"/>
    <property type="evidence" value="ECO:0007669"/>
    <property type="project" value="UniProtKB-KW"/>
</dbReference>
<keyword evidence="13" id="KW-1185">Reference proteome</keyword>
<keyword evidence="2" id="KW-0547">Nucleotide-binding</keyword>
<dbReference type="PROSITE" id="PS00108">
    <property type="entry name" value="PROTEIN_KINASE_ST"/>
    <property type="match status" value="1"/>
</dbReference>
<dbReference type="GO" id="GO:0005524">
    <property type="term" value="F:ATP binding"/>
    <property type="evidence" value="ECO:0007669"/>
    <property type="project" value="UniProtKB-KW"/>
</dbReference>
<dbReference type="SMART" id="SM00220">
    <property type="entry name" value="S_TKc"/>
    <property type="match status" value="1"/>
</dbReference>
<dbReference type="Gene3D" id="1.10.510.10">
    <property type="entry name" value="Transferase(Phosphotransferase) domain 1"/>
    <property type="match status" value="1"/>
</dbReference>
<evidence type="ECO:0000256" key="5">
    <source>
        <dbReference type="ARBA" id="ARBA00038035"/>
    </source>
</evidence>
<evidence type="ECO:0000256" key="8">
    <source>
        <dbReference type="ARBA" id="ARBA00049299"/>
    </source>
</evidence>
<dbReference type="EC" id="2.7.12.2" evidence="6"/>
<keyword evidence="12" id="KW-0723">Serine/threonine-protein kinase</keyword>
<comment type="catalytic activity">
    <reaction evidence="8">
        <text>L-threonyl-[protein] + ATP = O-phospho-L-threonyl-[protein] + ADP + H(+)</text>
        <dbReference type="Rhea" id="RHEA:46608"/>
        <dbReference type="Rhea" id="RHEA-COMP:11060"/>
        <dbReference type="Rhea" id="RHEA-COMP:11605"/>
        <dbReference type="ChEBI" id="CHEBI:15378"/>
        <dbReference type="ChEBI" id="CHEBI:30013"/>
        <dbReference type="ChEBI" id="CHEBI:30616"/>
        <dbReference type="ChEBI" id="CHEBI:61977"/>
        <dbReference type="ChEBI" id="CHEBI:456216"/>
        <dbReference type="EC" id="2.7.12.2"/>
    </reaction>
</comment>
<accession>A0A5S9F4V8</accession>
<comment type="similarity">
    <text evidence="5">Belongs to the protein kinase superfamily. STE Ser/Thr protein kinase family. MAP kinase kinase subfamily.</text>
</comment>
<dbReference type="PROSITE" id="PS50011">
    <property type="entry name" value="PROTEIN_KINASE_DOM"/>
    <property type="match status" value="1"/>
</dbReference>
<dbReference type="CDD" id="cd14014">
    <property type="entry name" value="STKc_PknB_like"/>
    <property type="match status" value="1"/>
</dbReference>
<dbReference type="PANTHER" id="PTHR48013:SF9">
    <property type="entry name" value="DUAL SPECIFICITY MITOGEN-ACTIVATED PROTEIN KINASE KINASE 5"/>
    <property type="match status" value="1"/>
</dbReference>
<organism evidence="12 13">
    <name type="scientific">Uabimicrobium amorphum</name>
    <dbReference type="NCBI Taxonomy" id="2596890"/>
    <lineage>
        <taxon>Bacteria</taxon>
        <taxon>Pseudomonadati</taxon>
        <taxon>Planctomycetota</taxon>
        <taxon>Candidatus Uabimicrobiia</taxon>
        <taxon>Candidatus Uabimicrobiales</taxon>
        <taxon>Candidatus Uabimicrobiaceae</taxon>
        <taxon>Candidatus Uabimicrobium</taxon>
    </lineage>
</organism>
<evidence type="ECO:0000313" key="12">
    <source>
        <dbReference type="EMBL" id="BBM85681.1"/>
    </source>
</evidence>
<keyword evidence="1" id="KW-0808">Transferase</keyword>
<evidence type="ECO:0000256" key="4">
    <source>
        <dbReference type="ARBA" id="ARBA00022840"/>
    </source>
</evidence>
<dbReference type="PANTHER" id="PTHR48013">
    <property type="entry name" value="DUAL SPECIFICITY MITOGEN-ACTIVATED PROTEIN KINASE KINASE 5-RELATED"/>
    <property type="match status" value="1"/>
</dbReference>
<evidence type="ECO:0000259" key="11">
    <source>
        <dbReference type="PROSITE" id="PS50011"/>
    </source>
</evidence>
<evidence type="ECO:0000256" key="10">
    <source>
        <dbReference type="SAM" id="Coils"/>
    </source>
</evidence>
<dbReference type="Proteomes" id="UP000326354">
    <property type="component" value="Chromosome"/>
</dbReference>
<evidence type="ECO:0000256" key="3">
    <source>
        <dbReference type="ARBA" id="ARBA00022777"/>
    </source>
</evidence>
<dbReference type="EMBL" id="AP019860">
    <property type="protein sequence ID" value="BBM85681.1"/>
    <property type="molecule type" value="Genomic_DNA"/>
</dbReference>
<evidence type="ECO:0000256" key="9">
    <source>
        <dbReference type="ARBA" id="ARBA00051693"/>
    </source>
</evidence>
<protein>
    <recommendedName>
        <fullName evidence="6">mitogen-activated protein kinase kinase</fullName>
        <ecNumber evidence="6">2.7.12.2</ecNumber>
    </recommendedName>
</protein>
<sequence>MSNKKQKSNNKKQEEVEIISVAEPLAPWQGRARDYKPNLSQDFKKRQKLKARDKILLIVEKQADKDKSDTIEYRLEIPVDEKKNEESLLEMQKIITKQKAHRKSLQEVLGKERKNNKYLQKKFERKKQQWSLEKESLQKEGDNLKDNIVALESQLQILNQHTQMVINNYKSKLLLQQSQYREQKRDNLRVTQELKLEKERRQSLHSILGENAKENREGLEKLVEVCQERDALVQTLESLKKEKVLLMEDRQLLQQNLDSLTQQLNSYEESFISQNKVAEKLQKTQQEVERLNNENKRLQEQLDIYSKSITGKFVVDEVISGSRGSYTIIKKYKRGGMGDLYLAKRNVDEEIVAVKTLQFSDEGDENKRVLRFIQEARMMLYFQHPNLVKGLDFYQTPDKVFLVMEYIKGVSLEDYIGEVAMDEREAASIVLQIARALNYLSTLGIVHRDVKPANIILDENRVAKLMDFGILKSVHGKCTLTTSGIIMGTPYYLSPEQVTDSYIDIKSDVYSLGITFYQLATGKVPFQGENQVEVIAKRLTKTSPRVKKDNPKVSKVLCNLIEKMMDYKPARRPAPIDIVEELESFLGIQN</sequence>
<evidence type="ECO:0000256" key="2">
    <source>
        <dbReference type="ARBA" id="ARBA00022741"/>
    </source>
</evidence>
<proteinExistence type="inferred from homology"/>
<dbReference type="InterPro" id="IPR000719">
    <property type="entry name" value="Prot_kinase_dom"/>
</dbReference>
<comment type="catalytic activity">
    <reaction evidence="7">
        <text>L-seryl-[protein] + ATP = O-phospho-L-seryl-[protein] + ADP + H(+)</text>
        <dbReference type="Rhea" id="RHEA:17989"/>
        <dbReference type="Rhea" id="RHEA-COMP:9863"/>
        <dbReference type="Rhea" id="RHEA-COMP:11604"/>
        <dbReference type="ChEBI" id="CHEBI:15378"/>
        <dbReference type="ChEBI" id="CHEBI:29999"/>
        <dbReference type="ChEBI" id="CHEBI:30616"/>
        <dbReference type="ChEBI" id="CHEBI:83421"/>
        <dbReference type="ChEBI" id="CHEBI:456216"/>
        <dbReference type="EC" id="2.7.12.2"/>
    </reaction>
</comment>
<gene>
    <name evidence="12" type="ORF">UABAM_04055</name>
</gene>
<dbReference type="OrthoDB" id="9788659at2"/>
<comment type="catalytic activity">
    <reaction evidence="9">
        <text>L-tyrosyl-[protein] + ATP = O-phospho-L-tyrosyl-[protein] + ADP + H(+)</text>
        <dbReference type="Rhea" id="RHEA:10596"/>
        <dbReference type="Rhea" id="RHEA-COMP:10136"/>
        <dbReference type="Rhea" id="RHEA-COMP:20101"/>
        <dbReference type="ChEBI" id="CHEBI:15378"/>
        <dbReference type="ChEBI" id="CHEBI:30616"/>
        <dbReference type="ChEBI" id="CHEBI:46858"/>
        <dbReference type="ChEBI" id="CHEBI:61978"/>
        <dbReference type="ChEBI" id="CHEBI:456216"/>
        <dbReference type="EC" id="2.7.12.2"/>
    </reaction>
</comment>
<feature type="coiled-coil region" evidence="10">
    <location>
        <begin position="120"/>
        <end position="161"/>
    </location>
</feature>
<dbReference type="KEGG" id="uam:UABAM_04055"/>
<dbReference type="SUPFAM" id="SSF56112">
    <property type="entry name" value="Protein kinase-like (PK-like)"/>
    <property type="match status" value="1"/>
</dbReference>
<dbReference type="Pfam" id="PF00069">
    <property type="entry name" value="Pkinase"/>
    <property type="match status" value="1"/>
</dbReference>
<reference evidence="12 13" key="1">
    <citation type="submission" date="2019-08" db="EMBL/GenBank/DDBJ databases">
        <title>Complete genome sequence of Candidatus Uab amorphum.</title>
        <authorList>
            <person name="Shiratori T."/>
            <person name="Suzuki S."/>
            <person name="Kakizawa Y."/>
            <person name="Ishida K."/>
        </authorList>
    </citation>
    <scope>NUCLEOTIDE SEQUENCE [LARGE SCALE GENOMIC DNA]</scope>
    <source>
        <strain evidence="12 13">SRT547</strain>
    </source>
</reference>
<evidence type="ECO:0000256" key="1">
    <source>
        <dbReference type="ARBA" id="ARBA00022679"/>
    </source>
</evidence>
<evidence type="ECO:0000256" key="7">
    <source>
        <dbReference type="ARBA" id="ARBA00049014"/>
    </source>
</evidence>
<evidence type="ECO:0000256" key="6">
    <source>
        <dbReference type="ARBA" id="ARBA00038999"/>
    </source>
</evidence>
<evidence type="ECO:0000313" key="13">
    <source>
        <dbReference type="Proteomes" id="UP000326354"/>
    </source>
</evidence>
<dbReference type="InterPro" id="IPR011009">
    <property type="entry name" value="Kinase-like_dom_sf"/>
</dbReference>
<dbReference type="AlphaFoldDB" id="A0A5S9F4V8"/>
<keyword evidence="4" id="KW-0067">ATP-binding</keyword>
<dbReference type="InterPro" id="IPR008271">
    <property type="entry name" value="Ser/Thr_kinase_AS"/>
</dbReference>